<accession>A0A4R3TMX9</accession>
<proteinExistence type="inferred from homology"/>
<comment type="catalytic activity">
    <reaction evidence="1 10">
        <text>Transfers a segment of a (1-&gt;4)-alpha-D-glucan to a new position in an acceptor, which may be glucose or a (1-&gt;4)-alpha-D-glucan.</text>
        <dbReference type="EC" id="2.4.1.25"/>
    </reaction>
</comment>
<dbReference type="RefSeq" id="WP_008687470.1">
    <property type="nucleotide sequence ID" value="NZ_AP024510.1"/>
</dbReference>
<evidence type="ECO:0000313" key="12">
    <source>
        <dbReference type="Proteomes" id="UP000295773"/>
    </source>
</evidence>
<evidence type="ECO:0000256" key="8">
    <source>
        <dbReference type="ARBA" id="ARBA00031423"/>
    </source>
</evidence>
<dbReference type="NCBIfam" id="NF011079">
    <property type="entry name" value="PRK14508.1-2"/>
    <property type="match status" value="1"/>
</dbReference>
<dbReference type="EC" id="2.4.1.25" evidence="3 10"/>
<protein>
    <recommendedName>
        <fullName evidence="4 10">4-alpha-glucanotransferase</fullName>
        <ecNumber evidence="3 10">2.4.1.25</ecNumber>
    </recommendedName>
    <alternativeName>
        <fullName evidence="8 10">Amylomaltase</fullName>
    </alternativeName>
    <alternativeName>
        <fullName evidence="9 10">Disproportionating enzyme</fullName>
    </alternativeName>
</protein>
<dbReference type="SUPFAM" id="SSF51445">
    <property type="entry name" value="(Trans)glycosidases"/>
    <property type="match status" value="1"/>
</dbReference>
<evidence type="ECO:0000256" key="9">
    <source>
        <dbReference type="ARBA" id="ARBA00031501"/>
    </source>
</evidence>
<comment type="caution">
    <text evidence="11">The sequence shown here is derived from an EMBL/GenBank/DDBJ whole genome shotgun (WGS) entry which is preliminary data.</text>
</comment>
<evidence type="ECO:0000256" key="5">
    <source>
        <dbReference type="ARBA" id="ARBA00022676"/>
    </source>
</evidence>
<keyword evidence="7 10" id="KW-0119">Carbohydrate metabolism</keyword>
<dbReference type="InterPro" id="IPR003385">
    <property type="entry name" value="Glyco_hydro_77"/>
</dbReference>
<sequence>MERTTGILLPIFSLPSNQGIGDFGKHTYRLIDAIAKQHIHIWQILPLNPVGYGNSPYQPYSSFAGDELYISIDTLADYGLLKQSSIRNYNKFSERVDYEGVRKFKEPYLRKAFKTFQKNFHEFEQEYQLFTSQSEWLYPYAVFITLKKQNDDKPWQQWPKEQREWIIDRHYSLQSLENEIRYEEFLQFIFYKQWAGIKEYANAKGVKIMGDMPFYVGLDSADVWQRQEEFLLDADGYPTFIAGVPPDYFSEDGQRWGNPIYHWKQMKKQHYDFWMKRLAWSAANFDITRIDHFRAFDTYWKIPVECPTAQVGEWISGPAYDFFDEVYRQMPDIQIVAEDLGDLRKQVHKLRDHYHLLGMNVAEFELVPKQLKKKRREHVILYTGTHDNDTLEGFYQDLPQNRKIALRRYFHNCGYENRNFHELVIRYCLNSAAEVVILPVQDILGLKKEGRINTPGTIGSPNWEWKLKNLKTFYELLPKLGDWIRETGRDH</sequence>
<evidence type="ECO:0000256" key="3">
    <source>
        <dbReference type="ARBA" id="ARBA00012560"/>
    </source>
</evidence>
<evidence type="ECO:0000256" key="10">
    <source>
        <dbReference type="RuleBase" id="RU361207"/>
    </source>
</evidence>
<dbReference type="AlphaFoldDB" id="A0A4R3TMX9"/>
<evidence type="ECO:0000256" key="1">
    <source>
        <dbReference type="ARBA" id="ARBA00000439"/>
    </source>
</evidence>
<gene>
    <name evidence="11" type="ORF">EDD61_10248</name>
</gene>
<dbReference type="GO" id="GO:0005975">
    <property type="term" value="P:carbohydrate metabolic process"/>
    <property type="evidence" value="ECO:0007669"/>
    <property type="project" value="InterPro"/>
</dbReference>
<dbReference type="GeneID" id="73796265"/>
<evidence type="ECO:0000256" key="4">
    <source>
        <dbReference type="ARBA" id="ARBA00020295"/>
    </source>
</evidence>
<keyword evidence="12" id="KW-1185">Reference proteome</keyword>
<dbReference type="Pfam" id="PF02446">
    <property type="entry name" value="Glyco_hydro_77"/>
    <property type="match status" value="1"/>
</dbReference>
<organism evidence="11 12">
    <name type="scientific">Longicatena caecimuris</name>
    <dbReference type="NCBI Taxonomy" id="1796635"/>
    <lineage>
        <taxon>Bacteria</taxon>
        <taxon>Bacillati</taxon>
        <taxon>Bacillota</taxon>
        <taxon>Erysipelotrichia</taxon>
        <taxon>Erysipelotrichales</taxon>
        <taxon>Erysipelotrichaceae</taxon>
        <taxon>Longicatena</taxon>
    </lineage>
</organism>
<dbReference type="Gene3D" id="3.20.20.80">
    <property type="entry name" value="Glycosidases"/>
    <property type="match status" value="1"/>
</dbReference>
<dbReference type="PANTHER" id="PTHR32438:SF5">
    <property type="entry name" value="4-ALPHA-GLUCANOTRANSFERASE DPE1, CHLOROPLASTIC_AMYLOPLASTIC"/>
    <property type="match status" value="1"/>
</dbReference>
<dbReference type="NCBIfam" id="TIGR00217">
    <property type="entry name" value="malQ"/>
    <property type="match status" value="1"/>
</dbReference>
<dbReference type="EMBL" id="SMBP01000002">
    <property type="protein sequence ID" value="TCU63047.1"/>
    <property type="molecule type" value="Genomic_DNA"/>
</dbReference>
<keyword evidence="5 10" id="KW-0328">Glycosyltransferase</keyword>
<evidence type="ECO:0000256" key="2">
    <source>
        <dbReference type="ARBA" id="ARBA00005684"/>
    </source>
</evidence>
<dbReference type="InterPro" id="IPR017853">
    <property type="entry name" value="GH"/>
</dbReference>
<dbReference type="NCBIfam" id="NF011080">
    <property type="entry name" value="PRK14508.1-3"/>
    <property type="match status" value="1"/>
</dbReference>
<keyword evidence="6 10" id="KW-0808">Transferase</keyword>
<name>A0A4R3TMX9_9FIRM</name>
<dbReference type="PANTHER" id="PTHR32438">
    <property type="entry name" value="4-ALPHA-GLUCANOTRANSFERASE DPE1, CHLOROPLASTIC/AMYLOPLASTIC"/>
    <property type="match status" value="1"/>
</dbReference>
<dbReference type="GO" id="GO:0004134">
    <property type="term" value="F:4-alpha-glucanotransferase activity"/>
    <property type="evidence" value="ECO:0007669"/>
    <property type="project" value="UniProtKB-EC"/>
</dbReference>
<evidence type="ECO:0000256" key="6">
    <source>
        <dbReference type="ARBA" id="ARBA00022679"/>
    </source>
</evidence>
<comment type="similarity">
    <text evidence="2 10">Belongs to the disproportionating enzyme family.</text>
</comment>
<reference evidence="11 12" key="1">
    <citation type="submission" date="2019-03" db="EMBL/GenBank/DDBJ databases">
        <title>Genomic Encyclopedia of Type Strains, Phase IV (KMG-IV): sequencing the most valuable type-strain genomes for metagenomic binning, comparative biology and taxonomic classification.</title>
        <authorList>
            <person name="Goeker M."/>
        </authorList>
    </citation>
    <scope>NUCLEOTIDE SEQUENCE [LARGE SCALE GENOMIC DNA]</scope>
    <source>
        <strain evidence="11 12">DSM 29481</strain>
    </source>
</reference>
<evidence type="ECO:0000256" key="7">
    <source>
        <dbReference type="ARBA" id="ARBA00023277"/>
    </source>
</evidence>
<dbReference type="Proteomes" id="UP000295773">
    <property type="component" value="Unassembled WGS sequence"/>
</dbReference>
<evidence type="ECO:0000313" key="11">
    <source>
        <dbReference type="EMBL" id="TCU63047.1"/>
    </source>
</evidence>